<evidence type="ECO:0000259" key="1">
    <source>
        <dbReference type="PROSITE" id="PS50994"/>
    </source>
</evidence>
<feature type="domain" description="Integrase catalytic" evidence="1">
    <location>
        <begin position="1"/>
        <end position="63"/>
    </location>
</feature>
<accession>A0A9W6M9A6</accession>
<reference evidence="2" key="1">
    <citation type="journal article" date="2014" name="Int. J. Syst. Evol. Microbiol.">
        <title>Complete genome sequence of Corynebacterium casei LMG S-19264T (=DSM 44701T), isolated from a smear-ripened cheese.</title>
        <authorList>
            <consortium name="US DOE Joint Genome Institute (JGI-PGF)"/>
            <person name="Walter F."/>
            <person name="Albersmeier A."/>
            <person name="Kalinowski J."/>
            <person name="Ruckert C."/>
        </authorList>
    </citation>
    <scope>NUCLEOTIDE SEQUENCE</scope>
    <source>
        <strain evidence="2">VKM Ac-1958</strain>
    </source>
</reference>
<dbReference type="InterPro" id="IPR001584">
    <property type="entry name" value="Integrase_cat-core"/>
</dbReference>
<protein>
    <recommendedName>
        <fullName evidence="1">Integrase catalytic domain-containing protein</fullName>
    </recommendedName>
</protein>
<keyword evidence="3" id="KW-1185">Reference proteome</keyword>
<sequence>MPRHNGKVERYQRILAEELLYARNITSEDVHSTAIGVRNIRCNYLPRHSGAGEQPPASRLRKHVTNVQPKHAGSQVQILSARLS</sequence>
<dbReference type="PROSITE" id="PS50994">
    <property type="entry name" value="INTEGRASE"/>
    <property type="match status" value="1"/>
</dbReference>
<dbReference type="GO" id="GO:0015074">
    <property type="term" value="P:DNA integration"/>
    <property type="evidence" value="ECO:0007669"/>
    <property type="project" value="InterPro"/>
</dbReference>
<dbReference type="Proteomes" id="UP001142325">
    <property type="component" value="Unassembled WGS sequence"/>
</dbReference>
<proteinExistence type="predicted"/>
<name>A0A9W6M9A6_9MICO</name>
<organism evidence="2 3">
    <name type="scientific">Microbacterium keratanolyticum</name>
    <dbReference type="NCBI Taxonomy" id="67574"/>
    <lineage>
        <taxon>Bacteria</taxon>
        <taxon>Bacillati</taxon>
        <taxon>Actinomycetota</taxon>
        <taxon>Actinomycetes</taxon>
        <taxon>Micrococcales</taxon>
        <taxon>Microbacteriaceae</taxon>
        <taxon>Microbacterium</taxon>
    </lineage>
</organism>
<evidence type="ECO:0000313" key="2">
    <source>
        <dbReference type="EMBL" id="GLK02106.1"/>
    </source>
</evidence>
<evidence type="ECO:0000313" key="3">
    <source>
        <dbReference type="Proteomes" id="UP001142325"/>
    </source>
</evidence>
<comment type="caution">
    <text evidence="2">The sequence shown here is derived from an EMBL/GenBank/DDBJ whole genome shotgun (WGS) entry which is preliminary data.</text>
</comment>
<gene>
    <name evidence="2" type="ORF">GCM10017596_18210</name>
</gene>
<reference evidence="2" key="2">
    <citation type="submission" date="2023-01" db="EMBL/GenBank/DDBJ databases">
        <authorList>
            <person name="Sun Q."/>
            <person name="Evtushenko L."/>
        </authorList>
    </citation>
    <scope>NUCLEOTIDE SEQUENCE</scope>
    <source>
        <strain evidence="2">VKM Ac-1958</strain>
    </source>
</reference>
<dbReference type="AlphaFoldDB" id="A0A9W6M9A6"/>
<dbReference type="EMBL" id="BSET01000002">
    <property type="protein sequence ID" value="GLK02106.1"/>
    <property type="molecule type" value="Genomic_DNA"/>
</dbReference>